<gene>
    <name evidence="4" type="ORF">GCM10010528_05290</name>
</gene>
<comment type="subcellular location">
    <subcellularLocation>
        <location evidence="1">Membrane</location>
    </subcellularLocation>
</comment>
<protein>
    <recommendedName>
        <fullName evidence="6">Mce-associated membrane protein</fullName>
    </recommendedName>
</protein>
<feature type="transmembrane region" description="Helical" evidence="3">
    <location>
        <begin position="42"/>
        <end position="67"/>
    </location>
</feature>
<keyword evidence="2 3" id="KW-0472">Membrane</keyword>
<evidence type="ECO:0000313" key="4">
    <source>
        <dbReference type="EMBL" id="GAA3026472.1"/>
    </source>
</evidence>
<keyword evidence="5" id="KW-1185">Reference proteome</keyword>
<proteinExistence type="predicted"/>
<evidence type="ECO:0000256" key="1">
    <source>
        <dbReference type="ARBA" id="ARBA00004370"/>
    </source>
</evidence>
<dbReference type="PANTHER" id="PTHR37042">
    <property type="entry name" value="OUTER MEMBRANE PROTEIN RV1973"/>
    <property type="match status" value="1"/>
</dbReference>
<dbReference type="RefSeq" id="WP_344716328.1">
    <property type="nucleotide sequence ID" value="NZ_BAAAVS010000008.1"/>
</dbReference>
<comment type="caution">
    <text evidence="4">The sequence shown here is derived from an EMBL/GenBank/DDBJ whole genome shotgun (WGS) entry which is preliminary data.</text>
</comment>
<dbReference type="EMBL" id="BAAAVS010000008">
    <property type="protein sequence ID" value="GAA3026472.1"/>
    <property type="molecule type" value="Genomic_DNA"/>
</dbReference>
<organism evidence="4 5">
    <name type="scientific">Gordonia defluvii</name>
    <dbReference type="NCBI Taxonomy" id="283718"/>
    <lineage>
        <taxon>Bacteria</taxon>
        <taxon>Bacillati</taxon>
        <taxon>Actinomycetota</taxon>
        <taxon>Actinomycetes</taxon>
        <taxon>Mycobacteriales</taxon>
        <taxon>Gordoniaceae</taxon>
        <taxon>Gordonia</taxon>
    </lineage>
</organism>
<dbReference type="PANTHER" id="PTHR37042:SF4">
    <property type="entry name" value="OUTER MEMBRANE PROTEIN RV1973"/>
    <property type="match status" value="1"/>
</dbReference>
<evidence type="ECO:0000256" key="3">
    <source>
        <dbReference type="SAM" id="Phobius"/>
    </source>
</evidence>
<dbReference type="Proteomes" id="UP001501035">
    <property type="component" value="Unassembled WGS sequence"/>
</dbReference>
<evidence type="ECO:0000256" key="2">
    <source>
        <dbReference type="ARBA" id="ARBA00023136"/>
    </source>
</evidence>
<reference evidence="4 5" key="1">
    <citation type="journal article" date="2019" name="Int. J. Syst. Evol. Microbiol.">
        <title>The Global Catalogue of Microorganisms (GCM) 10K type strain sequencing project: providing services to taxonomists for standard genome sequencing and annotation.</title>
        <authorList>
            <consortium name="The Broad Institute Genomics Platform"/>
            <consortium name="The Broad Institute Genome Sequencing Center for Infectious Disease"/>
            <person name="Wu L."/>
            <person name="Ma J."/>
        </authorList>
    </citation>
    <scope>NUCLEOTIDE SEQUENCE [LARGE SCALE GENOMIC DNA]</scope>
    <source>
        <strain evidence="4 5">JCM 14234</strain>
    </source>
</reference>
<name>A0ABN3YDV0_9ACTN</name>
<evidence type="ECO:0008006" key="6">
    <source>
        <dbReference type="Google" id="ProtNLM"/>
    </source>
</evidence>
<sequence>MTPPSGSVRAQEQMRALRRWREARVEAGPALRRRARRRRRQLSMATAAVAAVGVVAVLAAAGCAFLAHRDAAAHTRGEQAQTAARSALKTMLTADPHNANGYVDAVVAITTGGQRQRIEEARPGLVDEISRQAGPSTGQVLSTSLVDEPSSTGDVTVLVVAEATNPGLIGAETTAKRLPVVVTMVHVDGQWLVAKARQA</sequence>
<evidence type="ECO:0000313" key="5">
    <source>
        <dbReference type="Proteomes" id="UP001501035"/>
    </source>
</evidence>
<keyword evidence="3" id="KW-1133">Transmembrane helix</keyword>
<keyword evidence="3" id="KW-0812">Transmembrane</keyword>
<accession>A0ABN3YDV0</accession>